<protein>
    <submittedName>
        <fullName evidence="3">Hemerythrin domain-containing protein</fullName>
    </submittedName>
</protein>
<evidence type="ECO:0000313" key="3">
    <source>
        <dbReference type="EMBL" id="HGZ42623.1"/>
    </source>
</evidence>
<dbReference type="Pfam" id="PF01814">
    <property type="entry name" value="Hemerythrin"/>
    <property type="match status" value="1"/>
</dbReference>
<reference evidence="3" key="1">
    <citation type="journal article" date="2020" name="mSystems">
        <title>Genome- and Community-Level Interaction Insights into Carbon Utilization and Element Cycling Functions of Hydrothermarchaeota in Hydrothermal Sediment.</title>
        <authorList>
            <person name="Zhou Z."/>
            <person name="Liu Y."/>
            <person name="Xu W."/>
            <person name="Pan J."/>
            <person name="Luo Z.H."/>
            <person name="Li M."/>
        </authorList>
    </citation>
    <scope>NUCLEOTIDE SEQUENCE [LARGE SCALE GENOMIC DNA]</scope>
    <source>
        <strain evidence="3">SpSt-381</strain>
    </source>
</reference>
<gene>
    <name evidence="3" type="ORF">ENR23_04215</name>
</gene>
<organism evidence="3">
    <name type="scientific">Eiseniibacteriota bacterium</name>
    <dbReference type="NCBI Taxonomy" id="2212470"/>
    <lineage>
        <taxon>Bacteria</taxon>
        <taxon>Candidatus Eiseniibacteriota</taxon>
    </lineage>
</organism>
<dbReference type="Gene3D" id="1.20.120.520">
    <property type="entry name" value="nmb1532 protein domain like"/>
    <property type="match status" value="1"/>
</dbReference>
<feature type="region of interest" description="Disordered" evidence="1">
    <location>
        <begin position="219"/>
        <end position="245"/>
    </location>
</feature>
<name>A0A832MM76_UNCEI</name>
<feature type="compositionally biased region" description="Basic residues" evidence="1">
    <location>
        <begin position="43"/>
        <end position="54"/>
    </location>
</feature>
<evidence type="ECO:0000259" key="2">
    <source>
        <dbReference type="Pfam" id="PF01814"/>
    </source>
</evidence>
<feature type="domain" description="Hemerythrin-like" evidence="2">
    <location>
        <begin position="68"/>
        <end position="206"/>
    </location>
</feature>
<proteinExistence type="predicted"/>
<feature type="region of interest" description="Disordered" evidence="1">
    <location>
        <begin position="1"/>
        <end position="60"/>
    </location>
</feature>
<evidence type="ECO:0000256" key="1">
    <source>
        <dbReference type="SAM" id="MobiDB-lite"/>
    </source>
</evidence>
<accession>A0A832MM76</accession>
<dbReference type="AlphaFoldDB" id="A0A832MM76"/>
<sequence>MTAVIPATRPSPASLCTSNTFHTDARPPKSPLDLTPVIPAAARKGRSSARRRERPRAAQEKPMTIPILQMLREDHARVLAELDRVDALLRDAAAGREAAAAGDPRPAAIVATRALAARLETQFATHLAAEDGVLYPALARELEHGARLVAPLHAEHAELRAMLAALLVTLGRAPDAARDEQVFVQVRDLVDLLRIHIRKEEALVFSVAERVLEPHDLAALRARRSPDPGPPAPGDHPTTPKGTSR</sequence>
<dbReference type="EMBL" id="DSQF01000008">
    <property type="protein sequence ID" value="HGZ42623.1"/>
    <property type="molecule type" value="Genomic_DNA"/>
</dbReference>
<dbReference type="InterPro" id="IPR012312">
    <property type="entry name" value="Hemerythrin-like"/>
</dbReference>
<comment type="caution">
    <text evidence="3">The sequence shown here is derived from an EMBL/GenBank/DDBJ whole genome shotgun (WGS) entry which is preliminary data.</text>
</comment>
<feature type="compositionally biased region" description="Low complexity" evidence="1">
    <location>
        <begin position="235"/>
        <end position="245"/>
    </location>
</feature>